<reference evidence="2" key="1">
    <citation type="submission" date="2018-02" db="EMBL/GenBank/DDBJ databases">
        <title>Rhizophora mucronata_Transcriptome.</title>
        <authorList>
            <person name="Meera S.P."/>
            <person name="Sreeshan A."/>
            <person name="Augustine A."/>
        </authorList>
    </citation>
    <scope>NUCLEOTIDE SEQUENCE</scope>
    <source>
        <tissue evidence="2">Leaf</tissue>
    </source>
</reference>
<evidence type="ECO:0000256" key="1">
    <source>
        <dbReference type="SAM" id="SignalP"/>
    </source>
</evidence>
<accession>A0A2P2PTB7</accession>
<dbReference type="AlphaFoldDB" id="A0A2P2PTB7"/>
<protein>
    <submittedName>
        <fullName evidence="2">Uncharacterized protein</fullName>
    </submittedName>
</protein>
<sequence length="68" mass="8215">MRWKWRGILMIFLQHMRSISIQLWRNLFLVNDLNHFATHYLCCLTSYCVSEIMRIGYMKASTSCKQEP</sequence>
<feature type="signal peptide" evidence="1">
    <location>
        <begin position="1"/>
        <end position="18"/>
    </location>
</feature>
<feature type="chain" id="PRO_5015161812" evidence="1">
    <location>
        <begin position="19"/>
        <end position="68"/>
    </location>
</feature>
<keyword evidence="1" id="KW-0732">Signal</keyword>
<name>A0A2P2PTB7_RHIMU</name>
<dbReference type="EMBL" id="GGEC01077375">
    <property type="protein sequence ID" value="MBX57859.1"/>
    <property type="molecule type" value="Transcribed_RNA"/>
</dbReference>
<evidence type="ECO:0000313" key="2">
    <source>
        <dbReference type="EMBL" id="MBX57859.1"/>
    </source>
</evidence>
<organism evidence="2">
    <name type="scientific">Rhizophora mucronata</name>
    <name type="common">Asiatic mangrove</name>
    <dbReference type="NCBI Taxonomy" id="61149"/>
    <lineage>
        <taxon>Eukaryota</taxon>
        <taxon>Viridiplantae</taxon>
        <taxon>Streptophyta</taxon>
        <taxon>Embryophyta</taxon>
        <taxon>Tracheophyta</taxon>
        <taxon>Spermatophyta</taxon>
        <taxon>Magnoliopsida</taxon>
        <taxon>eudicotyledons</taxon>
        <taxon>Gunneridae</taxon>
        <taxon>Pentapetalae</taxon>
        <taxon>rosids</taxon>
        <taxon>fabids</taxon>
        <taxon>Malpighiales</taxon>
        <taxon>Rhizophoraceae</taxon>
        <taxon>Rhizophora</taxon>
    </lineage>
</organism>
<proteinExistence type="predicted"/>